<keyword evidence="5" id="KW-0808">Transferase</keyword>
<evidence type="ECO:0000256" key="7">
    <source>
        <dbReference type="ARBA" id="ARBA00022741"/>
    </source>
</evidence>
<dbReference type="GO" id="GO:0016301">
    <property type="term" value="F:kinase activity"/>
    <property type="evidence" value="ECO:0007669"/>
    <property type="project" value="UniProtKB-KW"/>
</dbReference>
<evidence type="ECO:0000256" key="5">
    <source>
        <dbReference type="ARBA" id="ARBA00022679"/>
    </source>
</evidence>
<keyword evidence="12" id="KW-0670">Pyruvate</keyword>
<evidence type="ECO:0000256" key="2">
    <source>
        <dbReference type="ARBA" id="ARBA00004997"/>
    </source>
</evidence>
<dbReference type="PANTHER" id="PTHR11817">
    <property type="entry name" value="PYRUVATE KINASE"/>
    <property type="match status" value="1"/>
</dbReference>
<comment type="similarity">
    <text evidence="3">Belongs to the pyruvate kinase family.</text>
</comment>
<keyword evidence="11" id="KW-0324">Glycolysis</keyword>
<dbReference type="Gene3D" id="3.40.1380.20">
    <property type="entry name" value="Pyruvate kinase, C-terminal domain"/>
    <property type="match status" value="1"/>
</dbReference>
<gene>
    <name evidence="15" type="ORF">SteCoe_13262</name>
</gene>
<keyword evidence="8" id="KW-0418">Kinase</keyword>
<evidence type="ECO:0000313" key="16">
    <source>
        <dbReference type="Proteomes" id="UP000187209"/>
    </source>
</evidence>
<dbReference type="UniPathway" id="UPA00109">
    <property type="reaction ID" value="UER00188"/>
</dbReference>
<dbReference type="GO" id="GO:0030955">
    <property type="term" value="F:potassium ion binding"/>
    <property type="evidence" value="ECO:0007669"/>
    <property type="project" value="InterPro"/>
</dbReference>
<dbReference type="InterPro" id="IPR015813">
    <property type="entry name" value="Pyrv/PenolPyrv_kinase-like_dom"/>
</dbReference>
<dbReference type="Pfam" id="PF00224">
    <property type="entry name" value="PK"/>
    <property type="match status" value="2"/>
</dbReference>
<comment type="pathway">
    <text evidence="2">Carbohydrate degradation; glycolysis; pyruvate from D-glyceraldehyde 3-phosphate: step 5/5.</text>
</comment>
<keyword evidence="10" id="KW-0460">Magnesium</keyword>
<dbReference type="SUPFAM" id="SSF51621">
    <property type="entry name" value="Phosphoenolpyruvate/pyruvate domain"/>
    <property type="match status" value="1"/>
</dbReference>
<evidence type="ECO:0000256" key="9">
    <source>
        <dbReference type="ARBA" id="ARBA00022840"/>
    </source>
</evidence>
<dbReference type="InterPro" id="IPR040442">
    <property type="entry name" value="Pyrv_kinase-like_dom_sf"/>
</dbReference>
<feature type="domain" description="Pyruvate kinase barrel" evidence="13">
    <location>
        <begin position="182"/>
        <end position="370"/>
    </location>
</feature>
<evidence type="ECO:0000256" key="1">
    <source>
        <dbReference type="ARBA" id="ARBA00001958"/>
    </source>
</evidence>
<comment type="cofactor">
    <cofactor evidence="1">
        <name>K(+)</name>
        <dbReference type="ChEBI" id="CHEBI:29103"/>
    </cofactor>
</comment>
<dbReference type="SUPFAM" id="SSF50800">
    <property type="entry name" value="PK beta-barrel domain-like"/>
    <property type="match status" value="1"/>
</dbReference>
<dbReference type="EMBL" id="MPUH01000237">
    <property type="protein sequence ID" value="OMJ85421.1"/>
    <property type="molecule type" value="Genomic_DNA"/>
</dbReference>
<sequence>MQTGLNSRKTKIIVTLGKASSSIEALVKLLQAGIDAVRITTRFLQGEEREKVLKNLREAEIIVGRNVCVILSLREGDIRIGNANAGCQLSLSVGDEIRIVTSKYSGNEPNTIMCNNPAFPNMVRPGDKLLVEFGKAIFTVTEIEGLGSFTESFGSYNEIPSVIIEQDSGLERYKRSKPKTLKGQKVVHCRAENECILENGEPLNFLNTSNFVCNTVNNELEDIRLLEWAGPMDIDIIIYKQVRDKEDFDDLLSFATPPNVKRFVGIQTKETAENPKVYLKSSDGCSIGRGILGVETSHSAVCKLQKSLVSLCNKMGMPVFISTQVLESMVFNDKPSRAEVVDACCAVLDGVDALMLTGETAYGHYPELAVRALHKICVEAEQYVNYAEQRRLVYESLATPLSPMNGICYFAAEAVEKVASQAIVCLTRSGKTAKAISRFKPSCMVVAITDSIKTLKFLRVVRGVYPIFTDTNPGKDNENVAIGLCVKHEIVKSGDVVVFVGNKKDSFIEGTTTSFRIITVN</sequence>
<evidence type="ECO:0000256" key="6">
    <source>
        <dbReference type="ARBA" id="ARBA00022723"/>
    </source>
</evidence>
<evidence type="ECO:0000259" key="14">
    <source>
        <dbReference type="Pfam" id="PF02887"/>
    </source>
</evidence>
<keyword evidence="16" id="KW-1185">Reference proteome</keyword>
<dbReference type="GO" id="GO:0000287">
    <property type="term" value="F:magnesium ion binding"/>
    <property type="evidence" value="ECO:0007669"/>
    <property type="project" value="InterPro"/>
</dbReference>
<evidence type="ECO:0000256" key="12">
    <source>
        <dbReference type="ARBA" id="ARBA00023317"/>
    </source>
</evidence>
<dbReference type="OrthoDB" id="108365at2759"/>
<dbReference type="SUPFAM" id="SSF52935">
    <property type="entry name" value="PK C-terminal domain-like"/>
    <property type="match status" value="1"/>
</dbReference>
<keyword evidence="7" id="KW-0547">Nucleotide-binding</keyword>
<evidence type="ECO:0000259" key="13">
    <source>
        <dbReference type="Pfam" id="PF00224"/>
    </source>
</evidence>
<dbReference type="GO" id="GO:0005524">
    <property type="term" value="F:ATP binding"/>
    <property type="evidence" value="ECO:0007669"/>
    <property type="project" value="UniProtKB-KW"/>
</dbReference>
<organism evidence="15 16">
    <name type="scientific">Stentor coeruleus</name>
    <dbReference type="NCBI Taxonomy" id="5963"/>
    <lineage>
        <taxon>Eukaryota</taxon>
        <taxon>Sar</taxon>
        <taxon>Alveolata</taxon>
        <taxon>Ciliophora</taxon>
        <taxon>Postciliodesmatophora</taxon>
        <taxon>Heterotrichea</taxon>
        <taxon>Heterotrichida</taxon>
        <taxon>Stentoridae</taxon>
        <taxon>Stentor</taxon>
    </lineage>
</organism>
<feature type="domain" description="Pyruvate kinase C-terminal" evidence="14">
    <location>
        <begin position="407"/>
        <end position="517"/>
    </location>
</feature>
<dbReference type="InterPro" id="IPR001697">
    <property type="entry name" value="Pyr_Knase"/>
</dbReference>
<dbReference type="InterPro" id="IPR015806">
    <property type="entry name" value="Pyrv_Knase_insert_dom_sf"/>
</dbReference>
<accession>A0A1R2C8V6</accession>
<dbReference type="EC" id="2.7.1.40" evidence="4"/>
<dbReference type="InterPro" id="IPR036918">
    <property type="entry name" value="Pyrv_Knase_C_sf"/>
</dbReference>
<dbReference type="InterPro" id="IPR015793">
    <property type="entry name" value="Pyrv_Knase_brl"/>
</dbReference>
<evidence type="ECO:0000256" key="4">
    <source>
        <dbReference type="ARBA" id="ARBA00012142"/>
    </source>
</evidence>
<feature type="domain" description="Pyruvate kinase barrel" evidence="13">
    <location>
        <begin position="8"/>
        <end position="144"/>
    </location>
</feature>
<protein>
    <recommendedName>
        <fullName evidence="4">pyruvate kinase</fullName>
        <ecNumber evidence="4">2.7.1.40</ecNumber>
    </recommendedName>
</protein>
<evidence type="ECO:0000256" key="8">
    <source>
        <dbReference type="ARBA" id="ARBA00022777"/>
    </source>
</evidence>
<evidence type="ECO:0000313" key="15">
    <source>
        <dbReference type="EMBL" id="OMJ85421.1"/>
    </source>
</evidence>
<dbReference type="InterPro" id="IPR015795">
    <property type="entry name" value="Pyrv_Knase_C"/>
</dbReference>
<keyword evidence="9" id="KW-0067">ATP-binding</keyword>
<dbReference type="AlphaFoldDB" id="A0A1R2C8V6"/>
<evidence type="ECO:0000256" key="3">
    <source>
        <dbReference type="ARBA" id="ARBA00008663"/>
    </source>
</evidence>
<dbReference type="Gene3D" id="3.20.20.60">
    <property type="entry name" value="Phosphoenolpyruvate-binding domains"/>
    <property type="match status" value="1"/>
</dbReference>
<proteinExistence type="inferred from homology"/>
<dbReference type="InterPro" id="IPR011037">
    <property type="entry name" value="Pyrv_Knase-like_insert_dom_sf"/>
</dbReference>
<name>A0A1R2C8V6_9CILI</name>
<dbReference type="Gene3D" id="2.40.33.10">
    <property type="entry name" value="PK beta-barrel domain-like"/>
    <property type="match status" value="1"/>
</dbReference>
<dbReference type="GO" id="GO:0004743">
    <property type="term" value="F:pyruvate kinase activity"/>
    <property type="evidence" value="ECO:0007669"/>
    <property type="project" value="UniProtKB-EC"/>
</dbReference>
<evidence type="ECO:0000256" key="11">
    <source>
        <dbReference type="ARBA" id="ARBA00023152"/>
    </source>
</evidence>
<dbReference type="Pfam" id="PF02887">
    <property type="entry name" value="PK_C"/>
    <property type="match status" value="1"/>
</dbReference>
<comment type="caution">
    <text evidence="15">The sequence shown here is derived from an EMBL/GenBank/DDBJ whole genome shotgun (WGS) entry which is preliminary data.</text>
</comment>
<reference evidence="15 16" key="1">
    <citation type="submission" date="2016-11" db="EMBL/GenBank/DDBJ databases">
        <title>The macronuclear genome of Stentor coeruleus: a giant cell with tiny introns.</title>
        <authorList>
            <person name="Slabodnick M."/>
            <person name="Ruby J.G."/>
            <person name="Reiff S.B."/>
            <person name="Swart E.C."/>
            <person name="Gosai S."/>
            <person name="Prabakaran S."/>
            <person name="Witkowska E."/>
            <person name="Larue G.E."/>
            <person name="Fisher S."/>
            <person name="Freeman R.M."/>
            <person name="Gunawardena J."/>
            <person name="Chu W."/>
            <person name="Stover N.A."/>
            <person name="Gregory B.D."/>
            <person name="Nowacki M."/>
            <person name="Derisi J."/>
            <person name="Roy S.W."/>
            <person name="Marshall W.F."/>
            <person name="Sood P."/>
        </authorList>
    </citation>
    <scope>NUCLEOTIDE SEQUENCE [LARGE SCALE GENOMIC DNA]</scope>
    <source>
        <strain evidence="15">WM001</strain>
    </source>
</reference>
<keyword evidence="6" id="KW-0479">Metal-binding</keyword>
<dbReference type="Proteomes" id="UP000187209">
    <property type="component" value="Unassembled WGS sequence"/>
</dbReference>
<evidence type="ECO:0000256" key="10">
    <source>
        <dbReference type="ARBA" id="ARBA00022842"/>
    </source>
</evidence>